<protein>
    <submittedName>
        <fullName evidence="2">Secreted protein</fullName>
    </submittedName>
</protein>
<dbReference type="Proteomes" id="UP000033428">
    <property type="component" value="Unassembled WGS sequence"/>
</dbReference>
<dbReference type="InterPro" id="IPR023824">
    <property type="entry name" value="CHP04073_exosortase-affil"/>
</dbReference>
<keyword evidence="1" id="KW-0732">Signal</keyword>
<name>A0A0F0CKW2_9BACT</name>
<gene>
    <name evidence="2" type="ORF">OMAG_002186</name>
</gene>
<keyword evidence="3" id="KW-1185">Reference proteome</keyword>
<feature type="signal peptide" evidence="1">
    <location>
        <begin position="1"/>
        <end position="23"/>
    </location>
</feature>
<reference evidence="2 3" key="1">
    <citation type="submission" date="2015-02" db="EMBL/GenBank/DDBJ databases">
        <title>Single-cell genomics of uncultivated deep-branching MTB reveals a conserved set of magnetosome genes.</title>
        <authorList>
            <person name="Kolinko S."/>
            <person name="Richter M."/>
            <person name="Glockner F.O."/>
            <person name="Brachmann A."/>
            <person name="Schuler D."/>
        </authorList>
    </citation>
    <scope>NUCLEOTIDE SEQUENCE [LARGE SCALE GENOMIC DNA]</scope>
    <source>
        <strain evidence="2">SKK-01</strain>
    </source>
</reference>
<dbReference type="EMBL" id="JYNY01000433">
    <property type="protein sequence ID" value="KJJ83958.1"/>
    <property type="molecule type" value="Genomic_DNA"/>
</dbReference>
<dbReference type="AlphaFoldDB" id="A0A0F0CKW2"/>
<evidence type="ECO:0000256" key="1">
    <source>
        <dbReference type="SAM" id="SignalP"/>
    </source>
</evidence>
<dbReference type="NCBIfam" id="TIGR04073">
    <property type="entry name" value="exo_TIGR04073"/>
    <property type="match status" value="1"/>
</dbReference>
<evidence type="ECO:0000313" key="2">
    <source>
        <dbReference type="EMBL" id="KJJ83958.1"/>
    </source>
</evidence>
<accession>A0A0F0CKW2</accession>
<evidence type="ECO:0000313" key="3">
    <source>
        <dbReference type="Proteomes" id="UP000033428"/>
    </source>
</evidence>
<proteinExistence type="predicted"/>
<sequence length="142" mass="15047">MRKMLAVVVMFGMVLLASGIVLAADIPQAKACGCPVEKTCDCAKKECVNTSTGECKRVKSSSGPIQKLERGAGNVLFGWTEIPKRVVDKNKESNPIKGSLLGLFQGTCKAFARTASGFADVATFPFGGYDNPKVMPDMPAAK</sequence>
<organism evidence="2 3">
    <name type="scientific">Candidatus Omnitrophus magneticus</name>
    <dbReference type="NCBI Taxonomy" id="1609969"/>
    <lineage>
        <taxon>Bacteria</taxon>
        <taxon>Pseudomonadati</taxon>
        <taxon>Candidatus Omnitrophota</taxon>
        <taxon>Candidatus Omnitrophus</taxon>
    </lineage>
</organism>
<feature type="chain" id="PRO_5002437266" evidence="1">
    <location>
        <begin position="24"/>
        <end position="142"/>
    </location>
</feature>
<comment type="caution">
    <text evidence="2">The sequence shown here is derived from an EMBL/GenBank/DDBJ whole genome shotgun (WGS) entry which is preliminary data.</text>
</comment>